<evidence type="ECO:0000313" key="8">
    <source>
        <dbReference type="EMBL" id="PRQ76241.1"/>
    </source>
</evidence>
<evidence type="ECO:0000313" key="9">
    <source>
        <dbReference type="Proteomes" id="UP000199069"/>
    </source>
</evidence>
<evidence type="ECO:0000256" key="5">
    <source>
        <dbReference type="SAM" id="MobiDB-lite"/>
    </source>
</evidence>
<dbReference type="OrthoDB" id="2107885at2759"/>
<dbReference type="Proteomes" id="UP000239560">
    <property type="component" value="Unassembled WGS sequence"/>
</dbReference>
<keyword evidence="3 6" id="KW-1133">Transmembrane helix</keyword>
<evidence type="ECO:0000313" key="7">
    <source>
        <dbReference type="EMBL" id="CTR06138.1"/>
    </source>
</evidence>
<dbReference type="OMA" id="GRYFQLK"/>
<name>A0A0K3CB69_RHOTO</name>
<feature type="transmembrane region" description="Helical" evidence="6">
    <location>
        <begin position="96"/>
        <end position="123"/>
    </location>
</feature>
<feature type="region of interest" description="Disordered" evidence="5">
    <location>
        <begin position="280"/>
        <end position="309"/>
    </location>
</feature>
<dbReference type="InterPro" id="IPR052786">
    <property type="entry name" value="Spore_wall_assembly"/>
</dbReference>
<keyword evidence="9" id="KW-1185">Reference proteome</keyword>
<dbReference type="EMBL" id="CWKI01000003">
    <property type="protein sequence ID" value="CTR06138.1"/>
    <property type="molecule type" value="Genomic_DNA"/>
</dbReference>
<feature type="compositionally biased region" description="Gly residues" evidence="5">
    <location>
        <begin position="281"/>
        <end position="291"/>
    </location>
</feature>
<gene>
    <name evidence="7" type="primary">FGENESH: predicted gene_3.450</name>
    <name evidence="8" type="ORF">AAT19DRAFT_13263</name>
    <name evidence="7" type="ORF">BN2166_0019990</name>
</gene>
<evidence type="ECO:0000256" key="1">
    <source>
        <dbReference type="ARBA" id="ARBA00004141"/>
    </source>
</evidence>
<dbReference type="InterPro" id="IPR059112">
    <property type="entry name" value="CysZ/EI24"/>
</dbReference>
<evidence type="ECO:0008006" key="11">
    <source>
        <dbReference type="Google" id="ProtNLM"/>
    </source>
</evidence>
<dbReference type="PANTHER" id="PTHR34292:SF2">
    <property type="entry name" value="OUTER SPORE WALL PROTEIN LDS1"/>
    <property type="match status" value="1"/>
</dbReference>
<dbReference type="STRING" id="5286.A0A0K3CB69"/>
<proteinExistence type="predicted"/>
<feature type="transmembrane region" description="Helical" evidence="6">
    <location>
        <begin position="69"/>
        <end position="90"/>
    </location>
</feature>
<reference evidence="8 10" key="2">
    <citation type="journal article" date="2018" name="Elife">
        <title>Functional genomics of lipid metabolism in the oleaginous yeast Rhodosporidium toruloides.</title>
        <authorList>
            <person name="Coradetti S.T."/>
            <person name="Pinel D."/>
            <person name="Geiselman G."/>
            <person name="Ito M."/>
            <person name="Mondo S."/>
            <person name="Reilly M.C."/>
            <person name="Cheng Y.F."/>
            <person name="Bauer S."/>
            <person name="Grigoriev I."/>
            <person name="Gladden J.M."/>
            <person name="Simmons B.A."/>
            <person name="Brem R."/>
            <person name="Arkin A.P."/>
            <person name="Skerker J.M."/>
        </authorList>
    </citation>
    <scope>NUCLEOTIDE SEQUENCE [LARGE SCALE GENOMIC DNA]</scope>
    <source>
        <strain evidence="8 10">NBRC 0880</strain>
    </source>
</reference>
<keyword evidence="4 6" id="KW-0472">Membrane</keyword>
<dbReference type="Proteomes" id="UP000199069">
    <property type="component" value="Unassembled WGS sequence"/>
</dbReference>
<reference evidence="7 9" key="1">
    <citation type="submission" date="2015-07" db="EMBL/GenBank/DDBJ databases">
        <authorList>
            <person name="Cajimat M.N.B."/>
            <person name="Milazzo M.L."/>
            <person name="Fulhorst C.F."/>
        </authorList>
    </citation>
    <scope>NUCLEOTIDE SEQUENCE [LARGE SCALE GENOMIC DNA]</scope>
    <source>
        <strain evidence="7">Single colony</strain>
    </source>
</reference>
<dbReference type="PANTHER" id="PTHR34292">
    <property type="entry name" value="OUTER SPORE WALL PROTEIN LDS1"/>
    <property type="match status" value="1"/>
</dbReference>
<keyword evidence="2 6" id="KW-0812">Transmembrane</keyword>
<accession>A0A0K3CB69</accession>
<sequence length="309" mass="33451">MSSSFTSTGDKQTLVQRQVNKGVEQAKEDLHALANVGAQAVKSTAYVYPIKGILYFLSHPKLLDSLKPFIVRSFSISMVTAALMFTFTYFPQVAFLAFISGPLAFVAAVPLVLAESYFIILFLHRTFLTPAIAERIFDAVLVQKGYSDLVENGRSLTRRGGSVELGNSLLAPVRNKFSAQGLVRYLVTLPLNLIPGVGTAVFLFLNGRKAGPSMHDRYFQLKKMDKQSRKRFVNERAAAYTSFGVASVALNLIPLFGPVFSFTSTAGAALWAADLEKQQRGGSGTGAGVGAGADKKDENVDVNPGRVEL</sequence>
<dbReference type="EMBL" id="LCTV02000003">
    <property type="protein sequence ID" value="PRQ76241.1"/>
    <property type="molecule type" value="Genomic_DNA"/>
</dbReference>
<dbReference type="Pfam" id="PF07264">
    <property type="entry name" value="EI24"/>
    <property type="match status" value="1"/>
</dbReference>
<protein>
    <recommendedName>
        <fullName evidence="11">Outer spore wall protein RRT8</fullName>
    </recommendedName>
</protein>
<evidence type="ECO:0000256" key="6">
    <source>
        <dbReference type="SAM" id="Phobius"/>
    </source>
</evidence>
<evidence type="ECO:0000256" key="4">
    <source>
        <dbReference type="ARBA" id="ARBA00023136"/>
    </source>
</evidence>
<dbReference type="AlphaFoldDB" id="A0A0K3CB69"/>
<evidence type="ECO:0000256" key="2">
    <source>
        <dbReference type="ARBA" id="ARBA00022692"/>
    </source>
</evidence>
<organism evidence="7 9">
    <name type="scientific">Rhodotorula toruloides</name>
    <name type="common">Yeast</name>
    <name type="synonym">Rhodosporidium toruloides</name>
    <dbReference type="NCBI Taxonomy" id="5286"/>
    <lineage>
        <taxon>Eukaryota</taxon>
        <taxon>Fungi</taxon>
        <taxon>Dikarya</taxon>
        <taxon>Basidiomycota</taxon>
        <taxon>Pucciniomycotina</taxon>
        <taxon>Microbotryomycetes</taxon>
        <taxon>Sporidiobolales</taxon>
        <taxon>Sporidiobolaceae</taxon>
        <taxon>Rhodotorula</taxon>
    </lineage>
</organism>
<comment type="subcellular location">
    <subcellularLocation>
        <location evidence="1">Membrane</location>
        <topology evidence="1">Multi-pass membrane protein</topology>
    </subcellularLocation>
</comment>
<evidence type="ECO:0000256" key="3">
    <source>
        <dbReference type="ARBA" id="ARBA00022989"/>
    </source>
</evidence>
<feature type="transmembrane region" description="Helical" evidence="6">
    <location>
        <begin position="182"/>
        <end position="205"/>
    </location>
</feature>
<evidence type="ECO:0000313" key="10">
    <source>
        <dbReference type="Proteomes" id="UP000239560"/>
    </source>
</evidence>